<dbReference type="EMBL" id="JAACXV010013464">
    <property type="protein sequence ID" value="KAF7273372.1"/>
    <property type="molecule type" value="Genomic_DNA"/>
</dbReference>
<keyword evidence="3" id="KW-1185">Reference proteome</keyword>
<proteinExistence type="predicted"/>
<dbReference type="AlphaFoldDB" id="A0A834IG40"/>
<feature type="compositionally biased region" description="Basic and acidic residues" evidence="1">
    <location>
        <begin position="67"/>
        <end position="79"/>
    </location>
</feature>
<evidence type="ECO:0000313" key="3">
    <source>
        <dbReference type="Proteomes" id="UP000625711"/>
    </source>
</evidence>
<comment type="caution">
    <text evidence="2">The sequence shown here is derived from an EMBL/GenBank/DDBJ whole genome shotgun (WGS) entry which is preliminary data.</text>
</comment>
<organism evidence="2 3">
    <name type="scientific">Rhynchophorus ferrugineus</name>
    <name type="common">Red palm weevil</name>
    <name type="synonym">Curculio ferrugineus</name>
    <dbReference type="NCBI Taxonomy" id="354439"/>
    <lineage>
        <taxon>Eukaryota</taxon>
        <taxon>Metazoa</taxon>
        <taxon>Ecdysozoa</taxon>
        <taxon>Arthropoda</taxon>
        <taxon>Hexapoda</taxon>
        <taxon>Insecta</taxon>
        <taxon>Pterygota</taxon>
        <taxon>Neoptera</taxon>
        <taxon>Endopterygota</taxon>
        <taxon>Coleoptera</taxon>
        <taxon>Polyphaga</taxon>
        <taxon>Cucujiformia</taxon>
        <taxon>Curculionidae</taxon>
        <taxon>Dryophthorinae</taxon>
        <taxon>Rhynchophorus</taxon>
    </lineage>
</organism>
<evidence type="ECO:0000256" key="1">
    <source>
        <dbReference type="SAM" id="MobiDB-lite"/>
    </source>
</evidence>
<name>A0A834IG40_RHYFE</name>
<protein>
    <submittedName>
        <fullName evidence="2">Uncharacterized protein</fullName>
    </submittedName>
</protein>
<feature type="region of interest" description="Disordered" evidence="1">
    <location>
        <begin position="55"/>
        <end position="79"/>
    </location>
</feature>
<sequence length="79" mass="8822">MYPRESESGVAFGRRPQNKLYAEYRDIKETGGDTVKAPLTKLDFILLWLCSIGAGNGSSGEFGSFRRRLEPKMGHDKSP</sequence>
<dbReference type="Proteomes" id="UP000625711">
    <property type="component" value="Unassembled WGS sequence"/>
</dbReference>
<reference evidence="2" key="1">
    <citation type="submission" date="2020-08" db="EMBL/GenBank/DDBJ databases">
        <title>Genome sequencing and assembly of the red palm weevil Rhynchophorus ferrugineus.</title>
        <authorList>
            <person name="Dias G.B."/>
            <person name="Bergman C.M."/>
            <person name="Manee M."/>
        </authorList>
    </citation>
    <scope>NUCLEOTIDE SEQUENCE</scope>
    <source>
        <strain evidence="2">AA-2017</strain>
        <tissue evidence="2">Whole larva</tissue>
    </source>
</reference>
<accession>A0A834IG40</accession>
<evidence type="ECO:0000313" key="2">
    <source>
        <dbReference type="EMBL" id="KAF7273372.1"/>
    </source>
</evidence>
<gene>
    <name evidence="2" type="ORF">GWI33_013924</name>
</gene>